<dbReference type="EMBL" id="KQ964248">
    <property type="protein sequence ID" value="KXJ92584.1"/>
    <property type="molecule type" value="Genomic_DNA"/>
</dbReference>
<organism evidence="2 3">
    <name type="scientific">Microdochium bolleyi</name>
    <dbReference type="NCBI Taxonomy" id="196109"/>
    <lineage>
        <taxon>Eukaryota</taxon>
        <taxon>Fungi</taxon>
        <taxon>Dikarya</taxon>
        <taxon>Ascomycota</taxon>
        <taxon>Pezizomycotina</taxon>
        <taxon>Sordariomycetes</taxon>
        <taxon>Xylariomycetidae</taxon>
        <taxon>Xylariales</taxon>
        <taxon>Microdochiaceae</taxon>
        <taxon>Microdochium</taxon>
    </lineage>
</organism>
<evidence type="ECO:0000313" key="3">
    <source>
        <dbReference type="Proteomes" id="UP000070501"/>
    </source>
</evidence>
<keyword evidence="3" id="KW-1185">Reference proteome</keyword>
<evidence type="ECO:0000313" key="2">
    <source>
        <dbReference type="EMBL" id="KXJ92584.1"/>
    </source>
</evidence>
<dbReference type="Proteomes" id="UP000070501">
    <property type="component" value="Unassembled WGS sequence"/>
</dbReference>
<gene>
    <name evidence="2" type="ORF">Micbo1qcDRAFT_222350</name>
</gene>
<protein>
    <submittedName>
        <fullName evidence="2">Uncharacterized protein</fullName>
    </submittedName>
</protein>
<name>A0A136J5Y8_9PEZI</name>
<proteinExistence type="predicted"/>
<accession>A0A136J5Y8</accession>
<sequence length="258" mass="28345">MRAGPAKDAEVQRSRGPEIQRLRGPEAWADTAEEKGKGRALVLATPLGIAPPAASQARILPNSQEILKAFPDLEDPFQSLLDHARIKSRPADTFRHLVTQKAEIRRKTKGVVTRTAASWRLKLRRPTQNFTIGFLLQSDYSKDEASKVGSKIAELFNRLPASIQQELVAVGRTKIATAYLLKIAFLSVVPGNEIGMIAPWVYDRATNQYFVIPDFKTQLDFVLVDLDVPAVSSTLVASPAAQSKGSWASPYHSGKDSN</sequence>
<feature type="compositionally biased region" description="Basic and acidic residues" evidence="1">
    <location>
        <begin position="1"/>
        <end position="24"/>
    </location>
</feature>
<dbReference type="InParanoid" id="A0A136J5Y8"/>
<evidence type="ECO:0000256" key="1">
    <source>
        <dbReference type="SAM" id="MobiDB-lite"/>
    </source>
</evidence>
<dbReference type="AlphaFoldDB" id="A0A136J5Y8"/>
<reference evidence="3" key="1">
    <citation type="submission" date="2016-02" db="EMBL/GenBank/DDBJ databases">
        <title>Draft genome sequence of Microdochium bolleyi, a fungal endophyte of beachgrass.</title>
        <authorList>
            <consortium name="DOE Joint Genome Institute"/>
            <person name="David A.S."/>
            <person name="May G."/>
            <person name="Haridas S."/>
            <person name="Lim J."/>
            <person name="Wang M."/>
            <person name="Labutti K."/>
            <person name="Lipzen A."/>
            <person name="Barry K."/>
            <person name="Grigoriev I.V."/>
        </authorList>
    </citation>
    <scope>NUCLEOTIDE SEQUENCE [LARGE SCALE GENOMIC DNA]</scope>
    <source>
        <strain evidence="3">J235TASD1</strain>
    </source>
</reference>
<feature type="region of interest" description="Disordered" evidence="1">
    <location>
        <begin position="1"/>
        <end position="33"/>
    </location>
</feature>